<evidence type="ECO:0000256" key="3">
    <source>
        <dbReference type="ARBA" id="ARBA00022525"/>
    </source>
</evidence>
<evidence type="ECO:0000256" key="2">
    <source>
        <dbReference type="ARBA" id="ARBA00008369"/>
    </source>
</evidence>
<dbReference type="EMBL" id="SCEB01000008">
    <property type="protein sequence ID" value="RXN01941.1"/>
    <property type="molecule type" value="Genomic_DNA"/>
</dbReference>
<dbReference type="GO" id="GO:0005576">
    <property type="term" value="C:extracellular region"/>
    <property type="evidence" value="ECO:0007669"/>
    <property type="project" value="UniProtKB-SubCell"/>
</dbReference>
<feature type="compositionally biased region" description="Acidic residues" evidence="5">
    <location>
        <begin position="259"/>
        <end position="276"/>
    </location>
</feature>
<dbReference type="InterPro" id="IPR000532">
    <property type="entry name" value="Glucagon_GIP_secretin_VIP"/>
</dbReference>
<sequence>MAFLVSVGQLLVLLTVLFHHTTALPTFDRSQRHADGLFTSELSKLRGSLSAKNYVKALLGAKRSLSETSGLSTRQLGDIEFTNKYADYLKSKAKLHKITSLLKHMQNIKRSDEESFQETPEPHISPVTEEINMDVNGLCLLWFQQNLLNDSSLIGTDSDEANELIDNVSDHEPKQEPDQPTHKDSVTFLENQVALSATAMASILKADTCSQDDSEDADSDKEIKSILTKERKNDEEDKSVWFKEDIVPNAKEDMVIIENDLEVEDEADSEEGDESSDDKKDEHPDSLRTESKVFFEDPPTGFDIGPKIVFEDPDLAKTSTYTTTEI</sequence>
<evidence type="ECO:0000256" key="4">
    <source>
        <dbReference type="ARBA" id="ARBA00025054"/>
    </source>
</evidence>
<keyword evidence="9" id="KW-1185">Reference proteome</keyword>
<dbReference type="SMART" id="SM00070">
    <property type="entry name" value="GLUCA"/>
    <property type="match status" value="1"/>
</dbReference>
<dbReference type="AlphaFoldDB" id="A0A662YZ05"/>
<comment type="caution">
    <text evidence="8">The sequence shown here is derived from an EMBL/GenBank/DDBJ whole genome shotgun (WGS) entry which is preliminary data.</text>
</comment>
<comment type="subcellular location">
    <subcellularLocation>
        <location evidence="1">Secreted</location>
    </subcellularLocation>
</comment>
<feature type="domain" description="Glucagon / GIP / secretin / VIP family" evidence="7">
    <location>
        <begin position="33"/>
        <end position="55"/>
    </location>
</feature>
<gene>
    <name evidence="8" type="ORF">EOD39_3736</name>
</gene>
<organism evidence="8 9">
    <name type="scientific">Acipenser ruthenus</name>
    <name type="common">Sterlet sturgeon</name>
    <dbReference type="NCBI Taxonomy" id="7906"/>
    <lineage>
        <taxon>Eukaryota</taxon>
        <taxon>Metazoa</taxon>
        <taxon>Chordata</taxon>
        <taxon>Craniata</taxon>
        <taxon>Vertebrata</taxon>
        <taxon>Euteleostomi</taxon>
        <taxon>Actinopterygii</taxon>
        <taxon>Chondrostei</taxon>
        <taxon>Acipenseriformes</taxon>
        <taxon>Acipenseridae</taxon>
        <taxon>Acipenser</taxon>
    </lineage>
</organism>
<dbReference type="Pfam" id="PF00123">
    <property type="entry name" value="Hormone_2"/>
    <property type="match status" value="1"/>
</dbReference>
<feature type="chain" id="PRO_5024843465" evidence="6">
    <location>
        <begin position="24"/>
        <end position="326"/>
    </location>
</feature>
<feature type="signal peptide" evidence="6">
    <location>
        <begin position="1"/>
        <end position="23"/>
    </location>
</feature>
<keyword evidence="6" id="KW-0732">Signal</keyword>
<accession>A0A662YZ05</accession>
<evidence type="ECO:0000256" key="6">
    <source>
        <dbReference type="SAM" id="SignalP"/>
    </source>
</evidence>
<evidence type="ECO:0000259" key="7">
    <source>
        <dbReference type="PROSITE" id="PS00260"/>
    </source>
</evidence>
<dbReference type="Gene3D" id="6.10.250.590">
    <property type="match status" value="1"/>
</dbReference>
<comment type="function">
    <text evidence="4">Glucagon plays a key role in glucose metabolism and homeostasis. Regulates blood glucose by increasing gluconeogenesis and decreasing glycolysis.</text>
</comment>
<proteinExistence type="inferred from homology"/>
<evidence type="ECO:0000256" key="5">
    <source>
        <dbReference type="SAM" id="MobiDB-lite"/>
    </source>
</evidence>
<protein>
    <submittedName>
        <fullName evidence="8">VIP peptide</fullName>
    </submittedName>
</protein>
<feature type="region of interest" description="Disordered" evidence="5">
    <location>
        <begin position="257"/>
        <end position="308"/>
    </location>
</feature>
<name>A0A662YZ05_ACIRT</name>
<comment type="similarity">
    <text evidence="2">Belongs to the glucagon family.</text>
</comment>
<dbReference type="PROSITE" id="PS00260">
    <property type="entry name" value="GLUCAGON"/>
    <property type="match status" value="1"/>
</dbReference>
<feature type="compositionally biased region" description="Basic and acidic residues" evidence="5">
    <location>
        <begin position="277"/>
        <end position="295"/>
    </location>
</feature>
<dbReference type="GO" id="GO:0005179">
    <property type="term" value="F:hormone activity"/>
    <property type="evidence" value="ECO:0007669"/>
    <property type="project" value="InterPro"/>
</dbReference>
<evidence type="ECO:0000313" key="9">
    <source>
        <dbReference type="Proteomes" id="UP000289886"/>
    </source>
</evidence>
<dbReference type="Proteomes" id="UP000289886">
    <property type="component" value="Unassembled WGS sequence"/>
</dbReference>
<evidence type="ECO:0000256" key="1">
    <source>
        <dbReference type="ARBA" id="ARBA00004613"/>
    </source>
</evidence>
<keyword evidence="3" id="KW-0964">Secreted</keyword>
<evidence type="ECO:0000313" key="8">
    <source>
        <dbReference type="EMBL" id="RXN01941.1"/>
    </source>
</evidence>
<reference evidence="8 9" key="1">
    <citation type="submission" date="2019-01" db="EMBL/GenBank/DDBJ databases">
        <title>Draft Genome and Complete Hox-Cluster Characterization of the Sterlet Sturgeon (Acipenser ruthenus).</title>
        <authorList>
            <person name="Wei Q."/>
        </authorList>
    </citation>
    <scope>NUCLEOTIDE SEQUENCE [LARGE SCALE GENOMIC DNA]</scope>
    <source>
        <strain evidence="8">WHYD16114868_AA</strain>
        <tissue evidence="8">Blood</tissue>
    </source>
</reference>